<name>A0A286TV18_9BACT</name>
<dbReference type="Gene3D" id="3.40.1470.10">
    <property type="entry name" value="Bifunctional carbon monoxide dehydrogenase/acetyl-coa synthase(codh/acs), Chain M, domain 5"/>
    <property type="match status" value="1"/>
</dbReference>
<dbReference type="NCBIfam" id="NF040764">
    <property type="entry name" value="CODH_ACS_al_bet"/>
    <property type="match status" value="1"/>
</dbReference>
<evidence type="ECO:0000256" key="5">
    <source>
        <dbReference type="ARBA" id="ARBA00023004"/>
    </source>
</evidence>
<evidence type="ECO:0000256" key="3">
    <source>
        <dbReference type="ARBA" id="ARBA00022679"/>
    </source>
</evidence>
<feature type="domain" description="CO dehydrogenase/acetyl-CoA synthase complex beta subunit C-terminal" evidence="8">
    <location>
        <begin position="483"/>
        <end position="726"/>
    </location>
</feature>
<accession>A0A286TV18</accession>
<dbReference type="GO" id="GO:0051536">
    <property type="term" value="F:iron-sulfur cluster binding"/>
    <property type="evidence" value="ECO:0007669"/>
    <property type="project" value="UniProtKB-KW"/>
</dbReference>
<keyword evidence="10" id="KW-1185">Reference proteome</keyword>
<dbReference type="InterPro" id="IPR041350">
    <property type="entry name" value="CODH_A_N"/>
</dbReference>
<dbReference type="NCBIfam" id="NF007078">
    <property type="entry name" value="PRK09529.1"/>
    <property type="match status" value="1"/>
</dbReference>
<comment type="caution">
    <text evidence="9">The sequence shown here is derived from an EMBL/GenBank/DDBJ whole genome shotgun (WGS) entry which is preliminary data.</text>
</comment>
<evidence type="ECO:0000256" key="6">
    <source>
        <dbReference type="ARBA" id="ARBA00023014"/>
    </source>
</evidence>
<dbReference type="Gene3D" id="1.10.8.190">
    <property type="entry name" value="Carbon monoxide dehydrogenase alpha subunit. Chain M, domain 1"/>
    <property type="match status" value="1"/>
</dbReference>
<dbReference type="PANTHER" id="PTHR42281">
    <property type="match status" value="1"/>
</dbReference>
<gene>
    <name evidence="9" type="primary">codh</name>
    <name evidence="9" type="ORF">SCALIN_C04_0235</name>
</gene>
<dbReference type="Gene3D" id="3.40.970.20">
    <property type="entry name" value="Carbon monoxide dehydrogenase alpha subunit. Chain D, domain 4"/>
    <property type="match status" value="1"/>
</dbReference>
<dbReference type="InterPro" id="IPR045822">
    <property type="entry name" value="ACS_CODH_B_C"/>
</dbReference>
<feature type="domain" description="Carbon monoxide dehydrogenase subunit alpha ,N-terminal" evidence="7">
    <location>
        <begin position="21"/>
        <end position="110"/>
    </location>
</feature>
<dbReference type="EC" id="2.3.1.169" evidence="1"/>
<dbReference type="Gene3D" id="3.40.50.2030">
    <property type="match status" value="1"/>
</dbReference>
<dbReference type="Pfam" id="PF18537">
    <property type="entry name" value="CODH_A_N"/>
    <property type="match status" value="1"/>
</dbReference>
<dbReference type="PANTHER" id="PTHR42281:SF1">
    <property type="entry name" value="ACETYL-COA DECARBONYLASE_SYNTHASE COMPLEX SUBUNIT BETA 1"/>
    <property type="match status" value="1"/>
</dbReference>
<dbReference type="NCBIfam" id="NF003379">
    <property type="entry name" value="PRK04456.1"/>
    <property type="match status" value="1"/>
</dbReference>
<dbReference type="GO" id="GO:0046872">
    <property type="term" value="F:metal ion binding"/>
    <property type="evidence" value="ECO:0007669"/>
    <property type="project" value="UniProtKB-KW"/>
</dbReference>
<dbReference type="NCBIfam" id="TIGR00316">
    <property type="entry name" value="cdhC"/>
    <property type="match status" value="1"/>
</dbReference>
<evidence type="ECO:0000313" key="10">
    <source>
        <dbReference type="Proteomes" id="UP000218542"/>
    </source>
</evidence>
<sequence length="726" mass="79665">MSRIIATAAIRGAHSIVKQAEEKLREAIESKGKDAKVDFPDTGYYLPIIYSATAFEVKTLGDCEEALGHARALLPPIPEEKIYLPYLGWALDAGIATLFAEEVIEACKYLIGPNPVDGIWLGAAADVILRERGIEFVDGTAPGFAAVVGAAPTNKIAVQIATELQEKNLYVFISGNTDGKSFAEQLDEEGVQLGWETRLVPFGKNITSTIYSLGFANKAALSFGGIKPADFTRNLIYNKNRIFAFVMALGEVDDEKYANAAGAINYGFPTIADTDIPEILPTGVCTYEHVVPLITHDKIVEKCIEVRGLKVAAAKVDIPVSYGPAFEGERIRKDDMQIEVGGPGTPAFEYVVMRDNNEIEDGKIEVVGPEMDEMEIGPGKPLGVYVEVSGRKMQPDFEPIFERRTHHFLGEAQGFFHMGQRDIIRHRISKDAFNKGFRIKHLGNIIHSKYHEEYGALLDKVQVTLYTSKEEVEKKLDEVKSAFTERDERALGMTDASVNQFYSCTLCQSFAPSHVCIISPERSGLCGAVSWLDGKAGYEITPTGPNQPIEKGKTIDEKLGLWEGTNEFLFNASNKEFEQVSMYSMVTNPMTSCGCFECISAMLPMTNGIMTVDRDYTGMTPCGMKFSTLAGTVGGGIQTPGFVGHSKFYMGSSKFISGDGGLARLVWMPKHLKDELTDALTEAANEAGLEDFINKIADETIAQTEEEVLEHLQKVKHPVLGLDPMF</sequence>
<dbReference type="EMBL" id="BAOS01000004">
    <property type="protein sequence ID" value="GAX59747.1"/>
    <property type="molecule type" value="Genomic_DNA"/>
</dbReference>
<dbReference type="InterPro" id="IPR038571">
    <property type="entry name" value="CO_DH/Ac-CoA_synth_bsu_3_sf"/>
</dbReference>
<dbReference type="SUPFAM" id="SSF56821">
    <property type="entry name" value="Prismane protein-like"/>
    <property type="match status" value="1"/>
</dbReference>
<evidence type="ECO:0000259" key="7">
    <source>
        <dbReference type="Pfam" id="PF18537"/>
    </source>
</evidence>
<dbReference type="Pfam" id="PF03598">
    <property type="entry name" value="CdhC"/>
    <property type="match status" value="1"/>
</dbReference>
<keyword evidence="2" id="KW-0533">Nickel</keyword>
<dbReference type="GO" id="GO:0006084">
    <property type="term" value="P:acetyl-CoA metabolic process"/>
    <property type="evidence" value="ECO:0007669"/>
    <property type="project" value="InterPro"/>
</dbReference>
<evidence type="ECO:0000313" key="9">
    <source>
        <dbReference type="EMBL" id="GAX59747.1"/>
    </source>
</evidence>
<protein>
    <recommendedName>
        <fullName evidence="1">CO-methylating acetyl-CoA synthase</fullName>
        <ecNumber evidence="1">2.3.1.169</ecNumber>
    </recommendedName>
</protein>
<keyword evidence="5" id="KW-0408">Iron</keyword>
<dbReference type="Pfam" id="PF19436">
    <property type="entry name" value="ACS_CODH_B_C"/>
    <property type="match status" value="1"/>
</dbReference>
<dbReference type="Proteomes" id="UP000218542">
    <property type="component" value="Unassembled WGS sequence"/>
</dbReference>
<dbReference type="OrthoDB" id="9759545at2"/>
<evidence type="ECO:0000256" key="4">
    <source>
        <dbReference type="ARBA" id="ARBA00022723"/>
    </source>
</evidence>
<dbReference type="InterPro" id="IPR011254">
    <property type="entry name" value="Prismane-like_sf"/>
</dbReference>
<keyword evidence="4" id="KW-0479">Metal-binding</keyword>
<reference evidence="10" key="1">
    <citation type="journal article" date="2017" name="Environ. Microbiol. Rep.">
        <title>Genetic Diversity of Marine Anaerobic Ammonium-Oxidizing Bacteria as Revealed by Genomic and Proteomic Analyses of 'Candidatus Scalindua japonica'.</title>
        <authorList>
            <person name="Oshiki M."/>
            <person name="Mizuto K."/>
            <person name="Kimura Z."/>
            <person name="Kindaichi T."/>
            <person name="Satoh H."/>
            <person name="Okabe S."/>
        </authorList>
    </citation>
    <scope>NUCLEOTIDE SEQUENCE [LARGE SCALE GENOMIC DNA]</scope>
    <source>
        <strain evidence="10">husup-a2</strain>
    </source>
</reference>
<dbReference type="AlphaFoldDB" id="A0A286TV18"/>
<dbReference type="GO" id="GO:0043884">
    <property type="term" value="F:CO-methylating acetyl-CoA synthase activity"/>
    <property type="evidence" value="ECO:0007669"/>
    <property type="project" value="UniProtKB-EC"/>
</dbReference>
<keyword evidence="6" id="KW-0411">Iron-sulfur</keyword>
<dbReference type="Gene3D" id="3.30.1650.10">
    <property type="entry name" value="Bifunctional carbon monoxide dehydrogenase/acetyl-coa synthase(codh/acs), Chain M, domain 3"/>
    <property type="match status" value="1"/>
</dbReference>
<dbReference type="InterPro" id="IPR004461">
    <property type="entry name" value="CO_DH/Ac-CoA_synth_bsu"/>
</dbReference>
<proteinExistence type="predicted"/>
<evidence type="ECO:0000256" key="1">
    <source>
        <dbReference type="ARBA" id="ARBA00012244"/>
    </source>
</evidence>
<keyword evidence="3" id="KW-0808">Transferase</keyword>
<evidence type="ECO:0000259" key="8">
    <source>
        <dbReference type="Pfam" id="PF19436"/>
    </source>
</evidence>
<organism evidence="9 10">
    <name type="scientific">Candidatus Scalindua japonica</name>
    <dbReference type="NCBI Taxonomy" id="1284222"/>
    <lineage>
        <taxon>Bacteria</taxon>
        <taxon>Pseudomonadati</taxon>
        <taxon>Planctomycetota</taxon>
        <taxon>Candidatus Brocadiia</taxon>
        <taxon>Candidatus Brocadiales</taxon>
        <taxon>Candidatus Scalinduaceae</taxon>
        <taxon>Candidatus Scalindua</taxon>
    </lineage>
</organism>
<dbReference type="GO" id="GO:0043885">
    <property type="term" value="F:anaerobic carbon-monoxide dehydrogenase activity"/>
    <property type="evidence" value="ECO:0007669"/>
    <property type="project" value="InterPro"/>
</dbReference>
<dbReference type="InterPro" id="IPR016099">
    <property type="entry name" value="Prismane-like_a/b-sand"/>
</dbReference>
<dbReference type="RefSeq" id="WP_096892875.1">
    <property type="nucleotide sequence ID" value="NZ_BAOS01000004.1"/>
</dbReference>
<evidence type="ECO:0000256" key="2">
    <source>
        <dbReference type="ARBA" id="ARBA00022596"/>
    </source>
</evidence>